<keyword evidence="3" id="KW-1185">Reference proteome</keyword>
<organism evidence="3 4">
    <name type="scientific">Steinernema glaseri</name>
    <dbReference type="NCBI Taxonomy" id="37863"/>
    <lineage>
        <taxon>Eukaryota</taxon>
        <taxon>Metazoa</taxon>
        <taxon>Ecdysozoa</taxon>
        <taxon>Nematoda</taxon>
        <taxon>Chromadorea</taxon>
        <taxon>Rhabditida</taxon>
        <taxon>Tylenchina</taxon>
        <taxon>Panagrolaimomorpha</taxon>
        <taxon>Strongyloidoidea</taxon>
        <taxon>Steinernematidae</taxon>
        <taxon>Steinernema</taxon>
    </lineage>
</organism>
<evidence type="ECO:0000256" key="1">
    <source>
        <dbReference type="SAM" id="MobiDB-lite"/>
    </source>
</evidence>
<reference evidence="4" key="1">
    <citation type="submission" date="2016-11" db="UniProtKB">
        <authorList>
            <consortium name="WormBaseParasite"/>
        </authorList>
    </citation>
    <scope>IDENTIFICATION</scope>
</reference>
<dbReference type="AlphaFoldDB" id="A0A1I7Z3X6"/>
<dbReference type="WBParaSite" id="L893_g22677.t1">
    <property type="protein sequence ID" value="L893_g22677.t1"/>
    <property type="gene ID" value="L893_g22677"/>
</dbReference>
<feature type="region of interest" description="Disordered" evidence="1">
    <location>
        <begin position="1"/>
        <end position="29"/>
    </location>
</feature>
<name>A0A1I7Z3X6_9BILA</name>
<accession>A0A1I7Z3X6</accession>
<proteinExistence type="predicted"/>
<keyword evidence="2" id="KW-0472">Membrane</keyword>
<dbReference type="Proteomes" id="UP000095287">
    <property type="component" value="Unplaced"/>
</dbReference>
<keyword evidence="2" id="KW-0812">Transmembrane</keyword>
<sequence length="70" mass="7509">MEYQTFAAMDAKKKGSGLTEKTSDGESVRRAKFENPHGLHWIITGLFIVGDMAGGGLVAVPTAIIQSRES</sequence>
<evidence type="ECO:0000313" key="4">
    <source>
        <dbReference type="WBParaSite" id="L893_g22677.t1"/>
    </source>
</evidence>
<feature type="transmembrane region" description="Helical" evidence="2">
    <location>
        <begin position="39"/>
        <end position="65"/>
    </location>
</feature>
<evidence type="ECO:0000256" key="2">
    <source>
        <dbReference type="SAM" id="Phobius"/>
    </source>
</evidence>
<keyword evidence="2" id="KW-1133">Transmembrane helix</keyword>
<evidence type="ECO:0000313" key="3">
    <source>
        <dbReference type="Proteomes" id="UP000095287"/>
    </source>
</evidence>
<protein>
    <submittedName>
        <fullName evidence="4">Aa_trans domain-containing protein</fullName>
    </submittedName>
</protein>